<organism evidence="1 2">
    <name type="scientific">Asbolus verrucosus</name>
    <name type="common">Desert ironclad beetle</name>
    <dbReference type="NCBI Taxonomy" id="1661398"/>
    <lineage>
        <taxon>Eukaryota</taxon>
        <taxon>Metazoa</taxon>
        <taxon>Ecdysozoa</taxon>
        <taxon>Arthropoda</taxon>
        <taxon>Hexapoda</taxon>
        <taxon>Insecta</taxon>
        <taxon>Pterygota</taxon>
        <taxon>Neoptera</taxon>
        <taxon>Endopterygota</taxon>
        <taxon>Coleoptera</taxon>
        <taxon>Polyphaga</taxon>
        <taxon>Cucujiformia</taxon>
        <taxon>Tenebrionidae</taxon>
        <taxon>Pimeliinae</taxon>
        <taxon>Asbolus</taxon>
    </lineage>
</organism>
<accession>A0A482VVI0</accession>
<evidence type="ECO:0008006" key="3">
    <source>
        <dbReference type="Google" id="ProtNLM"/>
    </source>
</evidence>
<dbReference type="OrthoDB" id="426210at2759"/>
<dbReference type="Proteomes" id="UP000292052">
    <property type="component" value="Unassembled WGS sequence"/>
</dbReference>
<evidence type="ECO:0000313" key="1">
    <source>
        <dbReference type="EMBL" id="RZC36774.1"/>
    </source>
</evidence>
<protein>
    <recommendedName>
        <fullName evidence="3">Reverse transcriptase domain-containing protein</fullName>
    </recommendedName>
</protein>
<proteinExistence type="predicted"/>
<reference evidence="1 2" key="1">
    <citation type="submission" date="2017-03" db="EMBL/GenBank/DDBJ databases">
        <title>Genome of the blue death feigning beetle - Asbolus verrucosus.</title>
        <authorList>
            <person name="Rider S.D."/>
        </authorList>
    </citation>
    <scope>NUCLEOTIDE SEQUENCE [LARGE SCALE GENOMIC DNA]</scope>
    <source>
        <strain evidence="1">Butters</strain>
        <tissue evidence="1">Head and leg muscle</tissue>
    </source>
</reference>
<name>A0A482VVI0_ASBVE</name>
<evidence type="ECO:0000313" key="2">
    <source>
        <dbReference type="Proteomes" id="UP000292052"/>
    </source>
</evidence>
<gene>
    <name evidence="1" type="ORF">BDFB_010716</name>
</gene>
<comment type="caution">
    <text evidence="1">The sequence shown here is derived from an EMBL/GenBank/DDBJ whole genome shotgun (WGS) entry which is preliminary data.</text>
</comment>
<keyword evidence="2" id="KW-1185">Reference proteome</keyword>
<dbReference type="EMBL" id="QDEB01059058">
    <property type="protein sequence ID" value="RZC36774.1"/>
    <property type="molecule type" value="Genomic_DNA"/>
</dbReference>
<feature type="non-terminal residue" evidence="1">
    <location>
        <position position="196"/>
    </location>
</feature>
<dbReference type="AlphaFoldDB" id="A0A482VVI0"/>
<sequence>MKETCNLYLQQIDNSVKSDPKMFWSFINSKEKSDLISPNMTYNRASLSDPKNIINGFVDYFAQSFVSLNRSIDSILLGLNKNVLNIKCVSDESVYNAIKKLKSKMTNRGYPQELLLDRFGLSSFLTRCIQHSVILLFKILNGIQECPAILHNIYFRVNRVNAHSKNTFYLPTSRTSNIISLPLIQMLSSYMNMEDS</sequence>